<comment type="caution">
    <text evidence="2">The sequence shown here is derived from an EMBL/GenBank/DDBJ whole genome shotgun (WGS) entry which is preliminary data.</text>
</comment>
<dbReference type="InterPro" id="IPR002035">
    <property type="entry name" value="VWF_A"/>
</dbReference>
<dbReference type="EMBL" id="JAODUO010000472">
    <property type="protein sequence ID" value="KAK2179784.1"/>
    <property type="molecule type" value="Genomic_DNA"/>
</dbReference>
<dbReference type="Gene3D" id="3.40.50.410">
    <property type="entry name" value="von Willebrand factor, type A domain"/>
    <property type="match status" value="6"/>
</dbReference>
<dbReference type="PRINTS" id="PR00453">
    <property type="entry name" value="VWFADOMAIN"/>
</dbReference>
<dbReference type="Pfam" id="PF00092">
    <property type="entry name" value="VWA"/>
    <property type="match status" value="5"/>
</dbReference>
<feature type="domain" description="VWFA" evidence="1">
    <location>
        <begin position="644"/>
        <end position="822"/>
    </location>
</feature>
<evidence type="ECO:0000313" key="2">
    <source>
        <dbReference type="EMBL" id="KAK2179784.1"/>
    </source>
</evidence>
<feature type="domain" description="VWFA" evidence="1">
    <location>
        <begin position="320"/>
        <end position="493"/>
    </location>
</feature>
<reference evidence="2" key="1">
    <citation type="journal article" date="2023" name="Mol. Biol. Evol.">
        <title>Third-Generation Sequencing Reveals the Adaptive Role of the Epigenome in Three Deep-Sea Polychaetes.</title>
        <authorList>
            <person name="Perez M."/>
            <person name="Aroh O."/>
            <person name="Sun Y."/>
            <person name="Lan Y."/>
            <person name="Juniper S.K."/>
            <person name="Young C.R."/>
            <person name="Angers B."/>
            <person name="Qian P.Y."/>
        </authorList>
    </citation>
    <scope>NUCLEOTIDE SEQUENCE</scope>
    <source>
        <strain evidence="2">R07B-5</strain>
    </source>
</reference>
<organism evidence="2 3">
    <name type="scientific">Ridgeia piscesae</name>
    <name type="common">Tubeworm</name>
    <dbReference type="NCBI Taxonomy" id="27915"/>
    <lineage>
        <taxon>Eukaryota</taxon>
        <taxon>Metazoa</taxon>
        <taxon>Spiralia</taxon>
        <taxon>Lophotrochozoa</taxon>
        <taxon>Annelida</taxon>
        <taxon>Polychaeta</taxon>
        <taxon>Sedentaria</taxon>
        <taxon>Canalipalpata</taxon>
        <taxon>Sabellida</taxon>
        <taxon>Siboglinidae</taxon>
        <taxon>Ridgeia</taxon>
    </lineage>
</organism>
<accession>A0AAD9NUE9</accession>
<name>A0AAD9NUE9_RIDPI</name>
<gene>
    <name evidence="2" type="ORF">NP493_472g00006</name>
</gene>
<protein>
    <recommendedName>
        <fullName evidence="1">VWFA domain-containing protein</fullName>
    </recommendedName>
</protein>
<dbReference type="SMART" id="SM00327">
    <property type="entry name" value="VWA"/>
    <property type="match status" value="5"/>
</dbReference>
<dbReference type="PANTHER" id="PTHR24020:SF84">
    <property type="entry name" value="VWFA DOMAIN-CONTAINING PROTEIN"/>
    <property type="match status" value="1"/>
</dbReference>
<keyword evidence="3" id="KW-1185">Reference proteome</keyword>
<feature type="domain" description="VWFA" evidence="1">
    <location>
        <begin position="1"/>
        <end position="159"/>
    </location>
</feature>
<dbReference type="PROSITE" id="PS50234">
    <property type="entry name" value="VWFA"/>
    <property type="match status" value="5"/>
</dbReference>
<evidence type="ECO:0000259" key="1">
    <source>
        <dbReference type="PROSITE" id="PS50234"/>
    </source>
</evidence>
<sequence length="824" mass="90335">MLGSSREDGESSSGTHVGIVSYGHKAELNFDLNDYTTEQQVVNKVPNIFWFGGTTNTPEALRLARTLIFSSANGDRSNVNDLCILLTDGGTSVDMRDKLFPEVTMIKNRGIPIIGVGVGEHVNKTELKLIAGNDESYFYVKDFALCFQRLDVVFVMDDSGSIEEVNFNKMKSFVATIIRDMDIENGNIKVGVLTFSSNARLQFHLNKYRLRRDAMSAVYKMPYTKGNTNTAAALSYVRNNMFTSGNGDRGDVPNVVFVITDGAHVFVLGMGGWTDELELTQMASFPQEINKIDLAKFDDLDTIQPRVVAMICNICRVNADVAFAIDASGSVGWKNFTKEIEFVQKVTYGLNMNGGSRVAALTFSDSPNIRFYLNEFQLKYAALNALSFNYDGRTTNTAGAIDAMRNNIFTSGRGDRSHVPNIGVIITDGRSNDRAATLRAAGNARKQGMTLLTVGIGKYLDHSELDAVASYPSSKNYFKASNFDRLDNLVTSVISSLCNNCSGKIDLVFVLDASGSIRRERFGKVLGFVSDIVSELEVSRDKARVGVVSFSDSASMQFQLNSYGTKHDVITAQYTIPFAIDARIKGVHIIVLSIGDMLNMLELHGMASLPSSANLHQARSWRQLSGLKNALVSNTCDGCTQQMDVTFILDMSGSVDTVYNSSINLIKHVIYGLPVRADRARVALVSYSDSAKVEFYLNTYRSKQEILNALSFRSAGGKTNTQEAIRKAYNDVYSSGRGDRAGVKNIAIVVSDGNSNINSDNTATEARVARQRHIEVYVAAVSDSVNMGEVNDIANDPDSTHVVRIRGQNDVQNAAKQLLDRMCG</sequence>
<dbReference type="InterPro" id="IPR036465">
    <property type="entry name" value="vWFA_dom_sf"/>
</dbReference>
<dbReference type="CDD" id="cd01450">
    <property type="entry name" value="vWFA_subfamily_ECM"/>
    <property type="match status" value="2"/>
</dbReference>
<dbReference type="InterPro" id="IPR050525">
    <property type="entry name" value="ECM_Assembly_Org"/>
</dbReference>
<proteinExistence type="predicted"/>
<evidence type="ECO:0000313" key="3">
    <source>
        <dbReference type="Proteomes" id="UP001209878"/>
    </source>
</evidence>
<dbReference type="AlphaFoldDB" id="A0AAD9NUE9"/>
<feature type="domain" description="VWFA" evidence="1">
    <location>
        <begin position="151"/>
        <end position="262"/>
    </location>
</feature>
<dbReference type="SUPFAM" id="SSF53300">
    <property type="entry name" value="vWA-like"/>
    <property type="match status" value="5"/>
</dbReference>
<dbReference type="Proteomes" id="UP001209878">
    <property type="component" value="Unassembled WGS sequence"/>
</dbReference>
<dbReference type="PANTHER" id="PTHR24020">
    <property type="entry name" value="COLLAGEN ALPHA"/>
    <property type="match status" value="1"/>
</dbReference>
<feature type="domain" description="VWFA" evidence="1">
    <location>
        <begin position="506"/>
        <end position="572"/>
    </location>
</feature>